<name>G6XFL4_9PROT</name>
<dbReference type="RefSeq" id="WP_008850429.1">
    <property type="nucleotide sequence ID" value="NZ_AGQV01000001.1"/>
</dbReference>
<feature type="transmembrane region" description="Helical" evidence="2">
    <location>
        <begin position="12"/>
        <end position="31"/>
    </location>
</feature>
<accession>G6XFL4</accession>
<evidence type="ECO:0000313" key="4">
    <source>
        <dbReference type="Proteomes" id="UP000004949"/>
    </source>
</evidence>
<evidence type="ECO:0000256" key="2">
    <source>
        <dbReference type="SAM" id="Phobius"/>
    </source>
</evidence>
<dbReference type="STRING" id="1088869.GMO_02790"/>
<dbReference type="OrthoDB" id="7261578at2"/>
<reference evidence="3 4" key="1">
    <citation type="submission" date="2011-10" db="EMBL/GenBank/DDBJ databases">
        <title>Genome sequence of Gluconobacter morbifer G707, isolated from Drosophila gut.</title>
        <authorList>
            <person name="Lee W.-J."/>
            <person name="Kim E.-K."/>
        </authorList>
    </citation>
    <scope>NUCLEOTIDE SEQUENCE [LARGE SCALE GENOMIC DNA]</scope>
    <source>
        <strain evidence="3 4">G707</strain>
    </source>
</reference>
<dbReference type="Proteomes" id="UP000004949">
    <property type="component" value="Unassembled WGS sequence"/>
</dbReference>
<keyword evidence="4" id="KW-1185">Reference proteome</keyword>
<dbReference type="EMBL" id="AGQV01000001">
    <property type="protein sequence ID" value="EHH68972.1"/>
    <property type="molecule type" value="Genomic_DNA"/>
</dbReference>
<feature type="compositionally biased region" description="Low complexity" evidence="1">
    <location>
        <begin position="48"/>
        <end position="57"/>
    </location>
</feature>
<evidence type="ECO:0000313" key="3">
    <source>
        <dbReference type="EMBL" id="EHH68972.1"/>
    </source>
</evidence>
<protein>
    <submittedName>
        <fullName evidence="3">Uncharacterized protein</fullName>
    </submittedName>
</protein>
<keyword evidence="2" id="KW-0472">Membrane</keyword>
<dbReference type="AlphaFoldDB" id="G6XFL4"/>
<keyword evidence="2" id="KW-0812">Transmembrane</keyword>
<comment type="caution">
    <text evidence="3">The sequence shown here is derived from an EMBL/GenBank/DDBJ whole genome shotgun (WGS) entry which is preliminary data.</text>
</comment>
<keyword evidence="2" id="KW-1133">Transmembrane helix</keyword>
<organism evidence="3 4">
    <name type="scientific">Gluconobacter morbifer G707</name>
    <dbReference type="NCBI Taxonomy" id="1088869"/>
    <lineage>
        <taxon>Bacteria</taxon>
        <taxon>Pseudomonadati</taxon>
        <taxon>Pseudomonadota</taxon>
        <taxon>Alphaproteobacteria</taxon>
        <taxon>Acetobacterales</taxon>
        <taxon>Acetobacteraceae</taxon>
        <taxon>Gluconobacter</taxon>
    </lineage>
</organism>
<sequence>MTAFGRLWRRAPLWRTSLCMTVGALGLAAFYPTPALKKAMPWLPGHLPGQHPSASGPQGPGGPGPNGPGGNAPDSPADQVGIPDPGITERGSLTIAGRILPLPAGDWHPILTARSGPKGELSQQVLARTDRGVVSGVIVARATQQPLSADFAEQLETPCHDDRDYASHIVEKPGVSQECSYTSNAVLANKTVSTDPFITAAFNRMRTLGFPIPTLMINVGWYHAAFQSKDSVNIETVETLVAPIEEGSRQLLAPPQYWNKTAIHSNPDAARFIGDLDRWMVRWSTVLRRGFDGTLDPQTLSPSLTMDPSAPRPS</sequence>
<dbReference type="eggNOG" id="ENOG5033BUV">
    <property type="taxonomic scope" value="Bacteria"/>
</dbReference>
<gene>
    <name evidence="3" type="ORF">GMO_02790</name>
</gene>
<evidence type="ECO:0000256" key="1">
    <source>
        <dbReference type="SAM" id="MobiDB-lite"/>
    </source>
</evidence>
<feature type="region of interest" description="Disordered" evidence="1">
    <location>
        <begin position="42"/>
        <end position="88"/>
    </location>
</feature>
<dbReference type="PATRIC" id="fig|1088869.3.peg.282"/>
<proteinExistence type="predicted"/>